<protein>
    <submittedName>
        <fullName evidence="9">M48 family metallopeptidase</fullName>
    </submittedName>
</protein>
<dbReference type="Gene3D" id="3.30.2010.10">
    <property type="entry name" value="Metalloproteases ('zincins'), catalytic domain"/>
    <property type="match status" value="1"/>
</dbReference>
<evidence type="ECO:0000259" key="8">
    <source>
        <dbReference type="Pfam" id="PF01435"/>
    </source>
</evidence>
<keyword evidence="5 6" id="KW-0482">Metalloprotease</keyword>
<name>A0ABP9LCU1_9GAMM</name>
<dbReference type="RefSeq" id="WP_158985599.1">
    <property type="nucleotide sequence ID" value="NZ_BAABKY010000002.1"/>
</dbReference>
<feature type="signal peptide" evidence="7">
    <location>
        <begin position="1"/>
        <end position="24"/>
    </location>
</feature>
<keyword evidence="3 6" id="KW-0378">Hydrolase</keyword>
<accession>A0ABP9LCU1</accession>
<keyword evidence="10" id="KW-1185">Reference proteome</keyword>
<reference evidence="10" key="1">
    <citation type="journal article" date="2019" name="Int. J. Syst. Evol. Microbiol.">
        <title>The Global Catalogue of Microorganisms (GCM) 10K type strain sequencing project: providing services to taxonomists for standard genome sequencing and annotation.</title>
        <authorList>
            <consortium name="The Broad Institute Genomics Platform"/>
            <consortium name="The Broad Institute Genome Sequencing Center for Infectious Disease"/>
            <person name="Wu L."/>
            <person name="Ma J."/>
        </authorList>
    </citation>
    <scope>NUCLEOTIDE SEQUENCE [LARGE SCALE GENOMIC DNA]</scope>
    <source>
        <strain evidence="10">JCM 19212</strain>
    </source>
</reference>
<evidence type="ECO:0000256" key="1">
    <source>
        <dbReference type="ARBA" id="ARBA00022670"/>
    </source>
</evidence>
<sequence length="258" mass="27185">MNTIAKPRIVALACTLCLIGTAHAGKLSDLLNNQNLQKAGVQAVQGLTISDAQVAQLGAESVAKMDQENPVAPASSPYAKRLAKLTQGMQNEDGMALNFKVYLVKDINAFAAPDGSVRVFAGLMDAMGDAELMSVIGHEIGHVKHGHSKEHYRAAYLASAARTGASAMGGTVGSLAASDIGAIGEAALNAKFSRANETQADEYGVDFLRRHKLDPQGSVRAMQVLSAKGGSGKTGFFDDHPSSPERVKHLQQYIAKKK</sequence>
<keyword evidence="7" id="KW-0732">Signal</keyword>
<dbReference type="Proteomes" id="UP001501083">
    <property type="component" value="Unassembled WGS sequence"/>
</dbReference>
<dbReference type="CDD" id="cd07334">
    <property type="entry name" value="M48C_loiP_like"/>
    <property type="match status" value="1"/>
</dbReference>
<keyword evidence="4 6" id="KW-0862">Zinc</keyword>
<feature type="chain" id="PRO_5046971511" evidence="7">
    <location>
        <begin position="25"/>
        <end position="258"/>
    </location>
</feature>
<feature type="domain" description="Peptidase M48" evidence="8">
    <location>
        <begin position="98"/>
        <end position="253"/>
    </location>
</feature>
<evidence type="ECO:0000256" key="3">
    <source>
        <dbReference type="ARBA" id="ARBA00022801"/>
    </source>
</evidence>
<evidence type="ECO:0000256" key="6">
    <source>
        <dbReference type="RuleBase" id="RU003983"/>
    </source>
</evidence>
<keyword evidence="1 6" id="KW-0645">Protease</keyword>
<dbReference type="InterPro" id="IPR001915">
    <property type="entry name" value="Peptidase_M48"/>
</dbReference>
<dbReference type="PANTHER" id="PTHR22726:SF8">
    <property type="entry name" value="METALLOPROTEASE YCAL"/>
    <property type="match status" value="1"/>
</dbReference>
<dbReference type="Pfam" id="PF01435">
    <property type="entry name" value="Peptidase_M48"/>
    <property type="match status" value="1"/>
</dbReference>
<proteinExistence type="inferred from homology"/>
<evidence type="ECO:0000256" key="2">
    <source>
        <dbReference type="ARBA" id="ARBA00022723"/>
    </source>
</evidence>
<comment type="cofactor">
    <cofactor evidence="6">
        <name>Zn(2+)</name>
        <dbReference type="ChEBI" id="CHEBI:29105"/>
    </cofactor>
    <text evidence="6">Binds 1 zinc ion per subunit.</text>
</comment>
<organism evidence="9 10">
    <name type="scientific">Lysobacter panacisoli</name>
    <dbReference type="NCBI Taxonomy" id="1255263"/>
    <lineage>
        <taxon>Bacteria</taxon>
        <taxon>Pseudomonadati</taxon>
        <taxon>Pseudomonadota</taxon>
        <taxon>Gammaproteobacteria</taxon>
        <taxon>Lysobacterales</taxon>
        <taxon>Lysobacteraceae</taxon>
        <taxon>Lysobacter</taxon>
    </lineage>
</organism>
<evidence type="ECO:0000256" key="5">
    <source>
        <dbReference type="ARBA" id="ARBA00023049"/>
    </source>
</evidence>
<gene>
    <name evidence="9" type="ORF">GCM10025759_19950</name>
</gene>
<evidence type="ECO:0000313" key="10">
    <source>
        <dbReference type="Proteomes" id="UP001501083"/>
    </source>
</evidence>
<dbReference type="EMBL" id="BAABKY010000002">
    <property type="protein sequence ID" value="GAA5075899.1"/>
    <property type="molecule type" value="Genomic_DNA"/>
</dbReference>
<evidence type="ECO:0000256" key="4">
    <source>
        <dbReference type="ARBA" id="ARBA00022833"/>
    </source>
</evidence>
<keyword evidence="2" id="KW-0479">Metal-binding</keyword>
<evidence type="ECO:0000313" key="9">
    <source>
        <dbReference type="EMBL" id="GAA5075899.1"/>
    </source>
</evidence>
<comment type="caution">
    <text evidence="9">The sequence shown here is derived from an EMBL/GenBank/DDBJ whole genome shotgun (WGS) entry which is preliminary data.</text>
</comment>
<evidence type="ECO:0000256" key="7">
    <source>
        <dbReference type="SAM" id="SignalP"/>
    </source>
</evidence>
<comment type="similarity">
    <text evidence="6">Belongs to the peptidase M48 family.</text>
</comment>
<dbReference type="InterPro" id="IPR051156">
    <property type="entry name" value="Mito/Outer_Membr_Metalloprot"/>
</dbReference>
<dbReference type="PANTHER" id="PTHR22726">
    <property type="entry name" value="METALLOENDOPEPTIDASE OMA1"/>
    <property type="match status" value="1"/>
</dbReference>